<feature type="region of interest" description="Disordered" evidence="1">
    <location>
        <begin position="26"/>
        <end position="68"/>
    </location>
</feature>
<organism evidence="2 3">
    <name type="scientific">Tritrichomonas musculus</name>
    <dbReference type="NCBI Taxonomy" id="1915356"/>
    <lineage>
        <taxon>Eukaryota</taxon>
        <taxon>Metamonada</taxon>
        <taxon>Parabasalia</taxon>
        <taxon>Tritrichomonadida</taxon>
        <taxon>Tritrichomonadidae</taxon>
        <taxon>Tritrichomonas</taxon>
    </lineage>
</organism>
<dbReference type="PANTHER" id="PTHR10257:SF3">
    <property type="entry name" value="SERINE_THREONINE-PROTEIN PHOSPHATASE 2A 56 KDA REGULATORY SUBUNIT GAMMA ISOFORM"/>
    <property type="match status" value="1"/>
</dbReference>
<dbReference type="EMBL" id="JAPFFF010000005">
    <property type="protein sequence ID" value="KAK8890618.1"/>
    <property type="molecule type" value="Genomic_DNA"/>
</dbReference>
<name>A0ABR2KHJ3_9EUKA</name>
<protein>
    <recommendedName>
        <fullName evidence="4">Phosphoprotein phosphatase</fullName>
    </recommendedName>
</protein>
<reference evidence="2 3" key="1">
    <citation type="submission" date="2024-04" db="EMBL/GenBank/DDBJ databases">
        <title>Tritrichomonas musculus Genome.</title>
        <authorList>
            <person name="Alves-Ferreira E."/>
            <person name="Grigg M."/>
            <person name="Lorenzi H."/>
            <person name="Galac M."/>
        </authorList>
    </citation>
    <scope>NUCLEOTIDE SEQUENCE [LARGE SCALE GENOMIC DNA]</scope>
    <source>
        <strain evidence="2 3">EAF2021</strain>
    </source>
</reference>
<sequence length="593" mass="68591">MIKSVRSVPRSQLRCRSIRPILSIQKKSHYNSARHSNLKPLPNSDLKINQRTDSEQNTDSSEEKNEKLIPKEINDIEYEPVADENIPMDFLQNISGMRSSRSGGFNMVSFDTQVNPALLSLPPLPKLNSPEFSEAFEKKIELCNYICDFYNPQLDTVAKIDKKKTLEEIFNIVSKVELLYKLQNDQIAQILTMCKNNIIRDLPVLNAHLIFSEDLPPISEPSWPHLNIIYQIMFSIFQQCNRHPVFTNQFILDLLPMMQSPDPVERQVLDRFIIEYLKSREGKLATQNYINSVFFPTLSRLLTTHIESKTPPFIVGPILQIYLHIFQCTRQDKNSTQQVYNQILRLLSDYHLSTFEDQFYSIIDFFSDESSAFASMLARALITHWPKSCAEKEASFVRMMIDVMPKISSRDLAPLVPRIFSLLAECVSSQSLKVAEQSFHIWTSHKIEPIISEHSKKIFFLTYELVLKGAREHWSRSIRINLVTVLQLLQKISPRIINNTVNINNKNISPYKLSDQKMKNTSPIKPKNQQDEIMKFINDEKQVKKKEGVAKWAEIARMAAKRDKRINLGKKLSEITMLFNGTLKTVILTQVKK</sequence>
<dbReference type="SUPFAM" id="SSF48371">
    <property type="entry name" value="ARM repeat"/>
    <property type="match status" value="1"/>
</dbReference>
<evidence type="ECO:0000313" key="3">
    <source>
        <dbReference type="Proteomes" id="UP001470230"/>
    </source>
</evidence>
<keyword evidence="3" id="KW-1185">Reference proteome</keyword>
<dbReference type="PANTHER" id="PTHR10257">
    <property type="entry name" value="SERINE/THREONINE PROTEIN PHOSPHATASE 2A PP2A REGULATORY SUBUNIT B"/>
    <property type="match status" value="1"/>
</dbReference>
<comment type="caution">
    <text evidence="2">The sequence shown here is derived from an EMBL/GenBank/DDBJ whole genome shotgun (WGS) entry which is preliminary data.</text>
</comment>
<proteinExistence type="predicted"/>
<gene>
    <name evidence="2" type="ORF">M9Y10_035399</name>
</gene>
<dbReference type="InterPro" id="IPR002554">
    <property type="entry name" value="PP2A_B56"/>
</dbReference>
<dbReference type="InterPro" id="IPR011989">
    <property type="entry name" value="ARM-like"/>
</dbReference>
<dbReference type="InterPro" id="IPR016024">
    <property type="entry name" value="ARM-type_fold"/>
</dbReference>
<evidence type="ECO:0000313" key="2">
    <source>
        <dbReference type="EMBL" id="KAK8890618.1"/>
    </source>
</evidence>
<evidence type="ECO:0000256" key="1">
    <source>
        <dbReference type="SAM" id="MobiDB-lite"/>
    </source>
</evidence>
<dbReference type="Pfam" id="PF01603">
    <property type="entry name" value="B56"/>
    <property type="match status" value="1"/>
</dbReference>
<dbReference type="Gene3D" id="1.25.10.10">
    <property type="entry name" value="Leucine-rich Repeat Variant"/>
    <property type="match status" value="1"/>
</dbReference>
<accession>A0ABR2KHJ3</accession>
<evidence type="ECO:0008006" key="4">
    <source>
        <dbReference type="Google" id="ProtNLM"/>
    </source>
</evidence>
<dbReference type="Proteomes" id="UP001470230">
    <property type="component" value="Unassembled WGS sequence"/>
</dbReference>